<dbReference type="GO" id="GO:0004984">
    <property type="term" value="F:olfactory receptor activity"/>
    <property type="evidence" value="ECO:0007669"/>
    <property type="project" value="InterPro"/>
</dbReference>
<keyword evidence="7" id="KW-0675">Receptor</keyword>
<evidence type="ECO:0000313" key="10">
    <source>
        <dbReference type="Proteomes" id="UP000504615"/>
    </source>
</evidence>
<proteinExistence type="predicted"/>
<dbReference type="Proteomes" id="UP000504615">
    <property type="component" value="Unplaced"/>
</dbReference>
<evidence type="ECO:0000256" key="9">
    <source>
        <dbReference type="SAM" id="Phobius"/>
    </source>
</evidence>
<feature type="transmembrane region" description="Helical" evidence="9">
    <location>
        <begin position="76"/>
        <end position="97"/>
    </location>
</feature>
<dbReference type="GO" id="GO:0007165">
    <property type="term" value="P:signal transduction"/>
    <property type="evidence" value="ECO:0007669"/>
    <property type="project" value="UniProtKB-KW"/>
</dbReference>
<dbReference type="GeneID" id="112552658"/>
<organism evidence="10 11">
    <name type="scientific">Pogonomyrmex barbatus</name>
    <name type="common">red harvester ant</name>
    <dbReference type="NCBI Taxonomy" id="144034"/>
    <lineage>
        <taxon>Eukaryota</taxon>
        <taxon>Metazoa</taxon>
        <taxon>Ecdysozoa</taxon>
        <taxon>Arthropoda</taxon>
        <taxon>Hexapoda</taxon>
        <taxon>Insecta</taxon>
        <taxon>Pterygota</taxon>
        <taxon>Neoptera</taxon>
        <taxon>Endopterygota</taxon>
        <taxon>Hymenoptera</taxon>
        <taxon>Apocrita</taxon>
        <taxon>Aculeata</taxon>
        <taxon>Formicoidea</taxon>
        <taxon>Formicidae</taxon>
        <taxon>Myrmicinae</taxon>
        <taxon>Pogonomyrmex</taxon>
    </lineage>
</organism>
<comment type="subcellular location">
    <subcellularLocation>
        <location evidence="1">Membrane</location>
        <topology evidence="1">Multi-pass membrane protein</topology>
    </subcellularLocation>
</comment>
<dbReference type="OrthoDB" id="7550677at2759"/>
<dbReference type="GO" id="GO:0016020">
    <property type="term" value="C:membrane"/>
    <property type="evidence" value="ECO:0007669"/>
    <property type="project" value="UniProtKB-SubCell"/>
</dbReference>
<evidence type="ECO:0000313" key="11">
    <source>
        <dbReference type="RefSeq" id="XP_025074147.1"/>
    </source>
</evidence>
<evidence type="ECO:0000256" key="7">
    <source>
        <dbReference type="ARBA" id="ARBA00023170"/>
    </source>
</evidence>
<accession>A0A8N1S7Q8</accession>
<keyword evidence="3 9" id="KW-0812">Transmembrane</keyword>
<dbReference type="RefSeq" id="XP_025074147.1">
    <property type="nucleotide sequence ID" value="XM_025218362.1"/>
</dbReference>
<keyword evidence="4" id="KW-0552">Olfaction</keyword>
<gene>
    <name evidence="11" type="primary">LOC112552658</name>
</gene>
<feature type="transmembrane region" description="Helical" evidence="9">
    <location>
        <begin position="6"/>
        <end position="29"/>
    </location>
</feature>
<dbReference type="AlphaFoldDB" id="A0A8N1S7Q8"/>
<evidence type="ECO:0000256" key="8">
    <source>
        <dbReference type="ARBA" id="ARBA00023224"/>
    </source>
</evidence>
<name>A0A8N1S7Q8_9HYME</name>
<evidence type="ECO:0000256" key="5">
    <source>
        <dbReference type="ARBA" id="ARBA00022989"/>
    </source>
</evidence>
<keyword evidence="2" id="KW-0716">Sensory transduction</keyword>
<evidence type="ECO:0000256" key="6">
    <source>
        <dbReference type="ARBA" id="ARBA00023136"/>
    </source>
</evidence>
<keyword evidence="6 9" id="KW-0472">Membrane</keyword>
<evidence type="ECO:0000256" key="2">
    <source>
        <dbReference type="ARBA" id="ARBA00022606"/>
    </source>
</evidence>
<dbReference type="InterPro" id="IPR004117">
    <property type="entry name" value="7tm6_olfct_rcpt"/>
</dbReference>
<evidence type="ECO:0000256" key="3">
    <source>
        <dbReference type="ARBA" id="ARBA00022692"/>
    </source>
</evidence>
<sequence>MNLDKGISNVIGPAAIYIAQLTHLFLLFWQAQFLLDYSVLPYESISCRANWYFASERCQKILLLIMKRTNSPCKITAGKLVILSIESFGAVSINYLIM</sequence>
<protein>
    <submittedName>
        <fullName evidence="11">Uncharacterized protein LOC112552658</fullName>
    </submittedName>
</protein>
<keyword evidence="8" id="KW-0807">Transducer</keyword>
<reference evidence="11" key="1">
    <citation type="submission" date="2025-08" db="UniProtKB">
        <authorList>
            <consortium name="RefSeq"/>
        </authorList>
    </citation>
    <scope>IDENTIFICATION</scope>
</reference>
<evidence type="ECO:0000256" key="1">
    <source>
        <dbReference type="ARBA" id="ARBA00004141"/>
    </source>
</evidence>
<dbReference type="Pfam" id="PF02949">
    <property type="entry name" value="7tm_6"/>
    <property type="match status" value="1"/>
</dbReference>
<keyword evidence="10" id="KW-1185">Reference proteome</keyword>
<evidence type="ECO:0000256" key="4">
    <source>
        <dbReference type="ARBA" id="ARBA00022725"/>
    </source>
</evidence>
<keyword evidence="5 9" id="KW-1133">Transmembrane helix</keyword>
<dbReference type="GO" id="GO:0005549">
    <property type="term" value="F:odorant binding"/>
    <property type="evidence" value="ECO:0007669"/>
    <property type="project" value="InterPro"/>
</dbReference>